<dbReference type="CDD" id="cd00761">
    <property type="entry name" value="Glyco_tranf_GTA_type"/>
    <property type="match status" value="1"/>
</dbReference>
<organism evidence="2 3">
    <name type="scientific">Streptomyces vietnamensis</name>
    <dbReference type="NCBI Taxonomy" id="362257"/>
    <lineage>
        <taxon>Bacteria</taxon>
        <taxon>Bacillati</taxon>
        <taxon>Actinomycetota</taxon>
        <taxon>Actinomycetes</taxon>
        <taxon>Kitasatosporales</taxon>
        <taxon>Streptomycetaceae</taxon>
        <taxon>Streptomyces</taxon>
    </lineage>
</organism>
<keyword evidence="3" id="KW-1185">Reference proteome</keyword>
<dbReference type="Proteomes" id="UP000031774">
    <property type="component" value="Chromosome"/>
</dbReference>
<dbReference type="PANTHER" id="PTHR22916:SF3">
    <property type="entry name" value="UDP-GLCNAC:BETAGAL BETA-1,3-N-ACETYLGLUCOSAMINYLTRANSFERASE-LIKE PROTEIN 1"/>
    <property type="match status" value="1"/>
</dbReference>
<dbReference type="STRING" id="362257.SVTN_12840"/>
<dbReference type="InterPro" id="IPR001173">
    <property type="entry name" value="Glyco_trans_2-like"/>
</dbReference>
<dbReference type="Pfam" id="PF00535">
    <property type="entry name" value="Glycos_transf_2"/>
    <property type="match status" value="1"/>
</dbReference>
<dbReference type="RefSeq" id="WP_041129215.1">
    <property type="nucleotide sequence ID" value="NZ_CP010407.1"/>
</dbReference>
<accession>A0A0B5HSY7</accession>
<evidence type="ECO:0000259" key="1">
    <source>
        <dbReference type="Pfam" id="PF00535"/>
    </source>
</evidence>
<keyword evidence="2" id="KW-0808">Transferase</keyword>
<dbReference type="Gene3D" id="3.90.550.10">
    <property type="entry name" value="Spore Coat Polysaccharide Biosynthesis Protein SpsA, Chain A"/>
    <property type="match status" value="1"/>
</dbReference>
<evidence type="ECO:0000313" key="3">
    <source>
        <dbReference type="Proteomes" id="UP000031774"/>
    </source>
</evidence>
<dbReference type="KEGG" id="svt:SVTN_12840"/>
<dbReference type="GO" id="GO:0016758">
    <property type="term" value="F:hexosyltransferase activity"/>
    <property type="evidence" value="ECO:0007669"/>
    <property type="project" value="UniProtKB-ARBA"/>
</dbReference>
<name>A0A0B5HSY7_9ACTN</name>
<evidence type="ECO:0000313" key="2">
    <source>
        <dbReference type="EMBL" id="AJF65175.1"/>
    </source>
</evidence>
<sequence length="548" mass="59440">MTSITSPQVAGKLGVVVIAHNDEGLVGEAIRSVLDQGPVVAEVVAVDDGSSDGTARVLDELAARHPRLRVVHRTENSGGCGTPRNDGVRAVTAPIVIFLDSDDVLPEGAAEALVTAAERHGAPVAVGACVRRELPEGRDVRWQPALYHEPALLETAADLVPLVHDTLCVNKVYDRAFLAEHGIRFPDGRCVYEDFLFTARVLAAAPRVAVVPDTVYIWHVRRAAGRLSISLDRDGIANWQARIAAHRMAVETFEEAGRKELATACRTKFLEHDLRLYARELRLRDAAYRTAWWALAREHIGTFGERAIAAAAAPARWAARFVLAAEEPRDLERLSRLAAEPARLLPPFARSGGAAVWSEDLPVELDGLDSLPLAGLPLLVDGELRTGAGRGELRFTVRDLYGRLREALPRTARIDFVPRGADTSVRTGLSELSEVAGGWSGRVPAGLTSLAREGRHRGERGVQLWDVRATVTCADGSSFTTALRLPEDRQRRSVVPSSRYGVLLVRQYTTANGSLAVRLAPGARDGLQAVGARLHRLARRSQRKGFGA</sequence>
<protein>
    <submittedName>
        <fullName evidence="2">Transferase</fullName>
    </submittedName>
</protein>
<dbReference type="SUPFAM" id="SSF53448">
    <property type="entry name" value="Nucleotide-diphospho-sugar transferases"/>
    <property type="match status" value="1"/>
</dbReference>
<proteinExistence type="predicted"/>
<gene>
    <name evidence="2" type="ORF">SVTN_12840</name>
</gene>
<dbReference type="AlphaFoldDB" id="A0A0B5HSY7"/>
<reference evidence="2 3" key="1">
    <citation type="submission" date="2014-12" db="EMBL/GenBank/DDBJ databases">
        <title>Complete genome sequence of Streptomyces vietnamensis strain GIMV4.0001, a genetic manipulable producer of the benzoisochromanequinone antibiotic granaticin.</title>
        <authorList>
            <person name="Deng M.R."/>
            <person name="Guo J."/>
            <person name="Ma L.Y."/>
            <person name="Feng G.D."/>
            <person name="Mo C.Y."/>
            <person name="Zhu H.H."/>
        </authorList>
    </citation>
    <scope>NUCLEOTIDE SEQUENCE [LARGE SCALE GENOMIC DNA]</scope>
    <source>
        <strain evidence="3">GIMV4.0001</strain>
    </source>
</reference>
<dbReference type="InterPro" id="IPR029044">
    <property type="entry name" value="Nucleotide-diphossugar_trans"/>
</dbReference>
<feature type="domain" description="Glycosyltransferase 2-like" evidence="1">
    <location>
        <begin position="15"/>
        <end position="178"/>
    </location>
</feature>
<dbReference type="HOGENOM" id="CLU_038577_0_0_11"/>
<dbReference type="EMBL" id="CP010407">
    <property type="protein sequence ID" value="AJF65175.1"/>
    <property type="molecule type" value="Genomic_DNA"/>
</dbReference>
<dbReference type="PANTHER" id="PTHR22916">
    <property type="entry name" value="GLYCOSYLTRANSFERASE"/>
    <property type="match status" value="1"/>
</dbReference>